<dbReference type="RefSeq" id="WP_149835236.1">
    <property type="nucleotide sequence ID" value="NZ_VUNZ01000004.1"/>
</dbReference>
<evidence type="ECO:0000313" key="3">
    <source>
        <dbReference type="Proteomes" id="UP000323082"/>
    </source>
</evidence>
<name>A0A5B2TTG2_9FLAO</name>
<proteinExistence type="predicted"/>
<accession>A0A5B2TTG2</accession>
<evidence type="ECO:0000313" key="2">
    <source>
        <dbReference type="EMBL" id="KAA2217752.1"/>
    </source>
</evidence>
<dbReference type="Pfam" id="PF15631">
    <property type="entry name" value="Imm-NTF2-2"/>
    <property type="match status" value="1"/>
</dbReference>
<comment type="caution">
    <text evidence="2">The sequence shown here is derived from an EMBL/GenBank/DDBJ whole genome shotgun (WGS) entry which is preliminary data.</text>
</comment>
<evidence type="ECO:0000259" key="1">
    <source>
        <dbReference type="Pfam" id="PF15631"/>
    </source>
</evidence>
<dbReference type="EMBL" id="VUNZ01000004">
    <property type="protein sequence ID" value="KAA2217752.1"/>
    <property type="molecule type" value="Genomic_DNA"/>
</dbReference>
<feature type="domain" description="NTF2 fold" evidence="1">
    <location>
        <begin position="32"/>
        <end position="99"/>
    </location>
</feature>
<dbReference type="AlphaFoldDB" id="A0A5B2TTG2"/>
<dbReference type="OrthoDB" id="1260202at2"/>
<reference evidence="2 3" key="1">
    <citation type="journal article" date="2015" name="Int. J. Syst. Evol. Microbiol.">
        <title>Chryseobacterium sediminis sp. nov., isolated from a river sediment.</title>
        <authorList>
            <person name="Kampfer P."/>
            <person name="Busse H.J."/>
            <person name="McInroy J.A."/>
            <person name="Glaeser S.P."/>
        </authorList>
    </citation>
    <scope>NUCLEOTIDE SEQUENCE [LARGE SCALE GENOMIC DNA]</scope>
    <source>
        <strain evidence="2 3">IMT-174</strain>
    </source>
</reference>
<sequence length="100" mass="11409">MKYYTFILLVSLSCCEQRISNKSENNITDKEIAISVAEKKWEEVYGKSTINKQKPFVAERKNDSIWTVHGNFPKPPVIGGVAYAEVNVKTKEVIKYTHGE</sequence>
<dbReference type="InterPro" id="IPR028921">
    <property type="entry name" value="NTF2_fold_dom"/>
</dbReference>
<organism evidence="2 3">
    <name type="scientific">Chryseobacterium sediminis</name>
    <dbReference type="NCBI Taxonomy" id="1679494"/>
    <lineage>
        <taxon>Bacteria</taxon>
        <taxon>Pseudomonadati</taxon>
        <taxon>Bacteroidota</taxon>
        <taxon>Flavobacteriia</taxon>
        <taxon>Flavobacteriales</taxon>
        <taxon>Weeksellaceae</taxon>
        <taxon>Chryseobacterium group</taxon>
        <taxon>Chryseobacterium</taxon>
    </lineage>
</organism>
<gene>
    <name evidence="2" type="ORF">FW780_19160</name>
</gene>
<protein>
    <recommendedName>
        <fullName evidence="1">NTF2 fold domain-containing protein</fullName>
    </recommendedName>
</protein>
<dbReference type="Proteomes" id="UP000323082">
    <property type="component" value="Unassembled WGS sequence"/>
</dbReference>